<accession>A0ABR9CSS2</accession>
<sequence length="181" mass="19664">MLDVAIAGGGLTGHSSGNAAYLAQFSAWGQARSDHAFDSDRQNLKECLSEQDRYQLTPRPVLETVEATLDEALVFLGQLDLDMAGIAVENGGSALMLETQAPFRSFLHTLTDDVIAFNRTCCALSNVPYEHKLSNDYKQRILRGVAAGWREFSLAASRLLLSRAEARGLDLSGSHSFGELS</sequence>
<protein>
    <submittedName>
        <fullName evidence="1">Uncharacterized protein</fullName>
    </submittedName>
</protein>
<dbReference type="EMBL" id="JACYXI010000012">
    <property type="protein sequence ID" value="MBD8893337.1"/>
    <property type="molecule type" value="Genomic_DNA"/>
</dbReference>
<organism evidence="1 2">
    <name type="scientific">Roseibium litorale</name>
    <dbReference type="NCBI Taxonomy" id="2803841"/>
    <lineage>
        <taxon>Bacteria</taxon>
        <taxon>Pseudomonadati</taxon>
        <taxon>Pseudomonadota</taxon>
        <taxon>Alphaproteobacteria</taxon>
        <taxon>Hyphomicrobiales</taxon>
        <taxon>Stappiaceae</taxon>
        <taxon>Roseibium</taxon>
    </lineage>
</organism>
<proteinExistence type="predicted"/>
<name>A0ABR9CSS2_9HYPH</name>
<dbReference type="RefSeq" id="WP_192149462.1">
    <property type="nucleotide sequence ID" value="NZ_JACYXI010000012.1"/>
</dbReference>
<gene>
    <name evidence="1" type="ORF">IG616_17465</name>
</gene>
<dbReference type="Proteomes" id="UP000632063">
    <property type="component" value="Unassembled WGS sequence"/>
</dbReference>
<reference evidence="2" key="1">
    <citation type="submission" date="2020-09" db="EMBL/GenBank/DDBJ databases">
        <title>The genome sequence of strain Labrenzia suaedae 4C16A.</title>
        <authorList>
            <person name="Liu Y."/>
        </authorList>
    </citation>
    <scope>NUCLEOTIDE SEQUENCE [LARGE SCALE GENOMIC DNA]</scope>
    <source>
        <strain evidence="2">4C16A</strain>
    </source>
</reference>
<evidence type="ECO:0000313" key="2">
    <source>
        <dbReference type="Proteomes" id="UP000632063"/>
    </source>
</evidence>
<comment type="caution">
    <text evidence="1">The sequence shown here is derived from an EMBL/GenBank/DDBJ whole genome shotgun (WGS) entry which is preliminary data.</text>
</comment>
<evidence type="ECO:0000313" key="1">
    <source>
        <dbReference type="EMBL" id="MBD8893337.1"/>
    </source>
</evidence>
<keyword evidence="2" id="KW-1185">Reference proteome</keyword>
<reference evidence="1 2" key="2">
    <citation type="journal article" date="2021" name="Int. J. Syst. Evol. Microbiol.">
        <title>Roseibium litorale sp. nov., isolated from a tidal flat sediment and proposal for the reclassification of Labrenzia polysiphoniae as Roseibium polysiphoniae comb. nov.</title>
        <authorList>
            <person name="Liu Y."/>
            <person name="Pei T."/>
            <person name="Du J."/>
            <person name="Chao M."/>
            <person name="Deng M.R."/>
            <person name="Zhu H."/>
        </authorList>
    </citation>
    <scope>NUCLEOTIDE SEQUENCE [LARGE SCALE GENOMIC DNA]</scope>
    <source>
        <strain evidence="1 2">4C16A</strain>
    </source>
</reference>